<accession>A0A9D5CJC9</accession>
<dbReference type="EMBL" id="JAGGNH010000004">
    <property type="protein sequence ID" value="KAJ0974135.1"/>
    <property type="molecule type" value="Genomic_DNA"/>
</dbReference>
<dbReference type="GO" id="GO:0005634">
    <property type="term" value="C:nucleus"/>
    <property type="evidence" value="ECO:0007669"/>
    <property type="project" value="TreeGrafter"/>
</dbReference>
<dbReference type="PANTHER" id="PTHR45751">
    <property type="entry name" value="COPINE FAMILY PROTEIN 1"/>
    <property type="match status" value="1"/>
</dbReference>
<name>A0A9D5CJC9_9LILI</name>
<reference evidence="1" key="2">
    <citation type="journal article" date="2022" name="Hortic Res">
        <title>The genome of Dioscorea zingiberensis sheds light on the biosynthesis, origin and evolution of the medicinally important diosgenin saponins.</title>
        <authorList>
            <person name="Li Y."/>
            <person name="Tan C."/>
            <person name="Li Z."/>
            <person name="Guo J."/>
            <person name="Li S."/>
            <person name="Chen X."/>
            <person name="Wang C."/>
            <person name="Dai X."/>
            <person name="Yang H."/>
            <person name="Song W."/>
            <person name="Hou L."/>
            <person name="Xu J."/>
            <person name="Tong Z."/>
            <person name="Xu A."/>
            <person name="Yuan X."/>
            <person name="Wang W."/>
            <person name="Yang Q."/>
            <person name="Chen L."/>
            <person name="Sun Z."/>
            <person name="Wang K."/>
            <person name="Pan B."/>
            <person name="Chen J."/>
            <person name="Bao Y."/>
            <person name="Liu F."/>
            <person name="Qi X."/>
            <person name="Gang D.R."/>
            <person name="Wen J."/>
            <person name="Li J."/>
        </authorList>
    </citation>
    <scope>NUCLEOTIDE SEQUENCE</scope>
    <source>
        <strain evidence="1">Dzin_1.0</strain>
    </source>
</reference>
<dbReference type="InterPro" id="IPR052079">
    <property type="entry name" value="E3_ligase/Copine_domain"/>
</dbReference>
<dbReference type="PANTHER" id="PTHR45751:SF29">
    <property type="entry name" value="E3 UBIQUITIN-PROTEIN LIGASE RGLG2"/>
    <property type="match status" value="1"/>
</dbReference>
<gene>
    <name evidence="1" type="ORF">J5N97_016100</name>
</gene>
<protein>
    <submittedName>
        <fullName evidence="1">Uncharacterized protein</fullName>
    </submittedName>
</protein>
<organism evidence="1 2">
    <name type="scientific">Dioscorea zingiberensis</name>
    <dbReference type="NCBI Taxonomy" id="325984"/>
    <lineage>
        <taxon>Eukaryota</taxon>
        <taxon>Viridiplantae</taxon>
        <taxon>Streptophyta</taxon>
        <taxon>Embryophyta</taxon>
        <taxon>Tracheophyta</taxon>
        <taxon>Spermatophyta</taxon>
        <taxon>Magnoliopsida</taxon>
        <taxon>Liliopsida</taxon>
        <taxon>Dioscoreales</taxon>
        <taxon>Dioscoreaceae</taxon>
        <taxon>Dioscorea</taxon>
    </lineage>
</organism>
<dbReference type="GO" id="GO:0004842">
    <property type="term" value="F:ubiquitin-protein transferase activity"/>
    <property type="evidence" value="ECO:0007669"/>
    <property type="project" value="TreeGrafter"/>
</dbReference>
<evidence type="ECO:0000313" key="2">
    <source>
        <dbReference type="Proteomes" id="UP001085076"/>
    </source>
</evidence>
<dbReference type="GO" id="GO:0016567">
    <property type="term" value="P:protein ubiquitination"/>
    <property type="evidence" value="ECO:0007669"/>
    <property type="project" value="TreeGrafter"/>
</dbReference>
<proteinExistence type="predicted"/>
<dbReference type="Proteomes" id="UP001085076">
    <property type="component" value="Miscellaneous, Linkage group lg04"/>
</dbReference>
<sequence length="126" mass="14166">MDAALAAYPKQCSEGHVHCHVLVLIGVTDHRLEVALRRRYEVTRSVDTESGQLSSQEQKTVDAIVKASQREIMSKNVRQTRKETKFALSALMEIPSQYKATLELGIFRYIGIRVQSLQTGSPSHLQ</sequence>
<dbReference type="OrthoDB" id="5855668at2759"/>
<keyword evidence="2" id="KW-1185">Reference proteome</keyword>
<dbReference type="AlphaFoldDB" id="A0A9D5CJC9"/>
<evidence type="ECO:0000313" key="1">
    <source>
        <dbReference type="EMBL" id="KAJ0974135.1"/>
    </source>
</evidence>
<reference evidence="1" key="1">
    <citation type="submission" date="2021-03" db="EMBL/GenBank/DDBJ databases">
        <authorList>
            <person name="Li Z."/>
            <person name="Yang C."/>
        </authorList>
    </citation>
    <scope>NUCLEOTIDE SEQUENCE</scope>
    <source>
        <strain evidence="1">Dzin_1.0</strain>
        <tissue evidence="1">Leaf</tissue>
    </source>
</reference>
<comment type="caution">
    <text evidence="1">The sequence shown here is derived from an EMBL/GenBank/DDBJ whole genome shotgun (WGS) entry which is preliminary data.</text>
</comment>